<dbReference type="EMBL" id="ASPP01002861">
    <property type="protein sequence ID" value="ETO34117.1"/>
    <property type="molecule type" value="Genomic_DNA"/>
</dbReference>
<dbReference type="GO" id="GO:0005829">
    <property type="term" value="C:cytosol"/>
    <property type="evidence" value="ECO:0007669"/>
    <property type="project" value="TreeGrafter"/>
</dbReference>
<dbReference type="Proteomes" id="UP000023152">
    <property type="component" value="Unassembled WGS sequence"/>
</dbReference>
<evidence type="ECO:0000313" key="3">
    <source>
        <dbReference type="Proteomes" id="UP000023152"/>
    </source>
</evidence>
<evidence type="ECO:0000259" key="1">
    <source>
        <dbReference type="Pfam" id="PF02897"/>
    </source>
</evidence>
<dbReference type="OrthoDB" id="248387at2759"/>
<dbReference type="SUPFAM" id="SSF50993">
    <property type="entry name" value="Peptidase/esterase 'gauge' domain"/>
    <property type="match status" value="1"/>
</dbReference>
<dbReference type="AlphaFoldDB" id="X6P8Z5"/>
<dbReference type="PANTHER" id="PTHR42881">
    <property type="entry name" value="PROLYL ENDOPEPTIDASE"/>
    <property type="match status" value="1"/>
</dbReference>
<dbReference type="InterPro" id="IPR051167">
    <property type="entry name" value="Prolyl_oligopep/macrocyclase"/>
</dbReference>
<feature type="domain" description="Peptidase S9A N-terminal" evidence="1">
    <location>
        <begin position="2"/>
        <end position="68"/>
    </location>
</feature>
<accession>X6P8Z5</accession>
<comment type="caution">
    <text evidence="2">The sequence shown here is derived from an EMBL/GenBank/DDBJ whole genome shotgun (WGS) entry which is preliminary data.</text>
</comment>
<keyword evidence="3" id="KW-1185">Reference proteome</keyword>
<name>X6P8Z5_RETFI</name>
<sequence length="164" mass="19249">MLYYHVVGTEQSEDVFLLDARSCGDAKWFISPHVFDDGKWLLIFLSPNCDPVNRLYLIKLQDLDLKSFSFVNTNVIDWPMCYVFTRICCYLIIWKICQDALQLVDLTGKPVKYSIAFPSARTIVFTGRKTSNEGFFHFTSFLYPGIIYLYDFRHHSMKILFEIK</sequence>
<evidence type="ECO:0000313" key="2">
    <source>
        <dbReference type="EMBL" id="ETO34117.1"/>
    </source>
</evidence>
<feature type="non-terminal residue" evidence="2">
    <location>
        <position position="164"/>
    </location>
</feature>
<dbReference type="PANTHER" id="PTHR42881:SF2">
    <property type="entry name" value="PROLYL ENDOPEPTIDASE"/>
    <property type="match status" value="1"/>
</dbReference>
<protein>
    <recommendedName>
        <fullName evidence="1">Peptidase S9A N-terminal domain-containing protein</fullName>
    </recommendedName>
</protein>
<gene>
    <name evidence="2" type="ORF">RFI_02978</name>
</gene>
<dbReference type="Gene3D" id="2.130.10.120">
    <property type="entry name" value="Prolyl oligopeptidase, N-terminal domain"/>
    <property type="match status" value="2"/>
</dbReference>
<dbReference type="GO" id="GO:0004252">
    <property type="term" value="F:serine-type endopeptidase activity"/>
    <property type="evidence" value="ECO:0007669"/>
    <property type="project" value="InterPro"/>
</dbReference>
<organism evidence="2 3">
    <name type="scientific">Reticulomyxa filosa</name>
    <dbReference type="NCBI Taxonomy" id="46433"/>
    <lineage>
        <taxon>Eukaryota</taxon>
        <taxon>Sar</taxon>
        <taxon>Rhizaria</taxon>
        <taxon>Retaria</taxon>
        <taxon>Foraminifera</taxon>
        <taxon>Monothalamids</taxon>
        <taxon>Reticulomyxidae</taxon>
        <taxon>Reticulomyxa</taxon>
    </lineage>
</organism>
<reference evidence="2 3" key="1">
    <citation type="journal article" date="2013" name="Curr. Biol.">
        <title>The Genome of the Foraminiferan Reticulomyxa filosa.</title>
        <authorList>
            <person name="Glockner G."/>
            <person name="Hulsmann N."/>
            <person name="Schleicher M."/>
            <person name="Noegel A.A."/>
            <person name="Eichinger L."/>
            <person name="Gallinger C."/>
            <person name="Pawlowski J."/>
            <person name="Sierra R."/>
            <person name="Euteneuer U."/>
            <person name="Pillet L."/>
            <person name="Moustafa A."/>
            <person name="Platzer M."/>
            <person name="Groth M."/>
            <person name="Szafranski K."/>
            <person name="Schliwa M."/>
        </authorList>
    </citation>
    <scope>NUCLEOTIDE SEQUENCE [LARGE SCALE GENOMIC DNA]</scope>
</reference>
<dbReference type="InterPro" id="IPR023302">
    <property type="entry name" value="Pept_S9A_N"/>
</dbReference>
<dbReference type="GO" id="GO:0070012">
    <property type="term" value="F:oligopeptidase activity"/>
    <property type="evidence" value="ECO:0007669"/>
    <property type="project" value="TreeGrafter"/>
</dbReference>
<proteinExistence type="predicted"/>
<dbReference type="Pfam" id="PF02897">
    <property type="entry name" value="Peptidase_S9_N"/>
    <property type="match status" value="1"/>
</dbReference>